<evidence type="ECO:0000313" key="2">
    <source>
        <dbReference type="Proteomes" id="UP001340816"/>
    </source>
</evidence>
<sequence length="62" mass="6916">MPLEFFLGEDADGFRSRRPDLLPEPDEEFAHQAGDTFRLAVRAAASWISMPRSLKAPQANGQ</sequence>
<organism evidence="1 2">
    <name type="scientific">Streptomyces phaeochromogenes</name>
    <dbReference type="NCBI Taxonomy" id="1923"/>
    <lineage>
        <taxon>Bacteria</taxon>
        <taxon>Bacillati</taxon>
        <taxon>Actinomycetota</taxon>
        <taxon>Actinomycetes</taxon>
        <taxon>Kitasatosporales</taxon>
        <taxon>Streptomycetaceae</taxon>
        <taxon>Streptomyces</taxon>
        <taxon>Streptomyces phaeochromogenes group</taxon>
    </lineage>
</organism>
<dbReference type="EMBL" id="CP109135">
    <property type="protein sequence ID" value="WSD16812.1"/>
    <property type="molecule type" value="Genomic_DNA"/>
</dbReference>
<keyword evidence="2" id="KW-1185">Reference proteome</keyword>
<dbReference type="Proteomes" id="UP001340816">
    <property type="component" value="Chromosome"/>
</dbReference>
<protein>
    <submittedName>
        <fullName evidence="1">Uncharacterized protein</fullName>
    </submittedName>
</protein>
<name>A0ABZ1HDY5_STRPH</name>
<dbReference type="RefSeq" id="WP_326760279.1">
    <property type="nucleotide sequence ID" value="NZ_CP109135.1"/>
</dbReference>
<evidence type="ECO:0000313" key="1">
    <source>
        <dbReference type="EMBL" id="WSD16812.1"/>
    </source>
</evidence>
<proteinExistence type="predicted"/>
<reference evidence="1 2" key="1">
    <citation type="submission" date="2022-10" db="EMBL/GenBank/DDBJ databases">
        <title>The complete genomes of actinobacterial strains from the NBC collection.</title>
        <authorList>
            <person name="Joergensen T.S."/>
            <person name="Alvarez Arevalo M."/>
            <person name="Sterndorff E.B."/>
            <person name="Faurdal D."/>
            <person name="Vuksanovic O."/>
            <person name="Mourched A.-S."/>
            <person name="Charusanti P."/>
            <person name="Shaw S."/>
            <person name="Blin K."/>
            <person name="Weber T."/>
        </authorList>
    </citation>
    <scope>NUCLEOTIDE SEQUENCE [LARGE SCALE GENOMIC DNA]</scope>
    <source>
        <strain evidence="1 2">NBC 01752</strain>
    </source>
</reference>
<accession>A0ABZ1HDY5</accession>
<gene>
    <name evidence="1" type="ORF">OHB35_28155</name>
</gene>